<feature type="domain" description="CENP-V/GFA" evidence="5">
    <location>
        <begin position="5"/>
        <end position="119"/>
    </location>
</feature>
<comment type="similarity">
    <text evidence="1">Belongs to the Gfa family.</text>
</comment>
<dbReference type="AlphaFoldDB" id="A0A7W6NK74"/>
<protein>
    <recommendedName>
        <fullName evidence="5">CENP-V/GFA domain-containing protein</fullName>
    </recommendedName>
</protein>
<comment type="caution">
    <text evidence="6">The sequence shown here is derived from an EMBL/GenBank/DDBJ whole genome shotgun (WGS) entry which is preliminary data.</text>
</comment>
<keyword evidence="3" id="KW-0862">Zinc</keyword>
<proteinExistence type="inferred from homology"/>
<dbReference type="PANTHER" id="PTHR33337:SF40">
    <property type="entry name" value="CENP-V_GFA DOMAIN-CONTAINING PROTEIN-RELATED"/>
    <property type="match status" value="1"/>
</dbReference>
<keyword evidence="4" id="KW-0456">Lyase</keyword>
<dbReference type="Pfam" id="PF04828">
    <property type="entry name" value="GFA"/>
    <property type="match status" value="1"/>
</dbReference>
<gene>
    <name evidence="6" type="ORF">GGR23_001770</name>
</gene>
<dbReference type="Gene3D" id="3.90.1590.10">
    <property type="entry name" value="glutathione-dependent formaldehyde- activating enzyme (gfa)"/>
    <property type="match status" value="1"/>
</dbReference>
<accession>A0A7W6NK74</accession>
<evidence type="ECO:0000313" key="6">
    <source>
        <dbReference type="EMBL" id="MBB4064583.1"/>
    </source>
</evidence>
<dbReference type="RefSeq" id="WP_183365845.1">
    <property type="nucleotide sequence ID" value="NZ_JACIEZ010000003.1"/>
</dbReference>
<dbReference type="PANTHER" id="PTHR33337">
    <property type="entry name" value="GFA DOMAIN-CONTAINING PROTEIN"/>
    <property type="match status" value="1"/>
</dbReference>
<evidence type="ECO:0000313" key="7">
    <source>
        <dbReference type="Proteomes" id="UP000528286"/>
    </source>
</evidence>
<evidence type="ECO:0000256" key="1">
    <source>
        <dbReference type="ARBA" id="ARBA00005495"/>
    </source>
</evidence>
<reference evidence="6 7" key="1">
    <citation type="submission" date="2020-08" db="EMBL/GenBank/DDBJ databases">
        <title>Genomic Encyclopedia of Type Strains, Phase IV (KMG-IV): sequencing the most valuable type-strain genomes for metagenomic binning, comparative biology and taxonomic classification.</title>
        <authorList>
            <person name="Goeker M."/>
        </authorList>
    </citation>
    <scope>NUCLEOTIDE SEQUENCE [LARGE SCALE GENOMIC DNA]</scope>
    <source>
        <strain evidence="6 7">DSM 29853</strain>
    </source>
</reference>
<keyword evidence="2" id="KW-0479">Metal-binding</keyword>
<dbReference type="EMBL" id="JACIEZ010000003">
    <property type="protein sequence ID" value="MBB4064583.1"/>
    <property type="molecule type" value="Genomic_DNA"/>
</dbReference>
<dbReference type="GO" id="GO:0046872">
    <property type="term" value="F:metal ion binding"/>
    <property type="evidence" value="ECO:0007669"/>
    <property type="project" value="UniProtKB-KW"/>
</dbReference>
<dbReference type="PROSITE" id="PS51891">
    <property type="entry name" value="CENP_V_GFA"/>
    <property type="match status" value="1"/>
</dbReference>
<keyword evidence="7" id="KW-1185">Reference proteome</keyword>
<dbReference type="InterPro" id="IPR011057">
    <property type="entry name" value="Mss4-like_sf"/>
</dbReference>
<dbReference type="SUPFAM" id="SSF51316">
    <property type="entry name" value="Mss4-like"/>
    <property type="match status" value="1"/>
</dbReference>
<organism evidence="6 7">
    <name type="scientific">Gellertiella hungarica</name>
    <dbReference type="NCBI Taxonomy" id="1572859"/>
    <lineage>
        <taxon>Bacteria</taxon>
        <taxon>Pseudomonadati</taxon>
        <taxon>Pseudomonadota</taxon>
        <taxon>Alphaproteobacteria</taxon>
        <taxon>Hyphomicrobiales</taxon>
        <taxon>Rhizobiaceae</taxon>
        <taxon>Gellertiella</taxon>
    </lineage>
</organism>
<dbReference type="GO" id="GO:0016846">
    <property type="term" value="F:carbon-sulfur lyase activity"/>
    <property type="evidence" value="ECO:0007669"/>
    <property type="project" value="InterPro"/>
</dbReference>
<dbReference type="Proteomes" id="UP000528286">
    <property type="component" value="Unassembled WGS sequence"/>
</dbReference>
<evidence type="ECO:0000256" key="4">
    <source>
        <dbReference type="ARBA" id="ARBA00023239"/>
    </source>
</evidence>
<name>A0A7W6NK74_9HYPH</name>
<evidence type="ECO:0000259" key="5">
    <source>
        <dbReference type="PROSITE" id="PS51891"/>
    </source>
</evidence>
<evidence type="ECO:0000256" key="2">
    <source>
        <dbReference type="ARBA" id="ARBA00022723"/>
    </source>
</evidence>
<sequence>MSEIHEGGCLCGAVRYRARGPLREVIACHCTQCRKQTGHFLASTNVADDQLDVEDGGKLRWYSASDFARRGFCGECGSILFWKANSERYTSICAGGFDKPTGLTLTSHIFCADKGDYYEITDGLPQYAAGSPGLVVDGSA</sequence>
<dbReference type="InterPro" id="IPR006913">
    <property type="entry name" value="CENP-V/GFA"/>
</dbReference>
<evidence type="ECO:0000256" key="3">
    <source>
        <dbReference type="ARBA" id="ARBA00022833"/>
    </source>
</evidence>